<organism evidence="2">
    <name type="scientific">uncultured Caudovirales phage</name>
    <dbReference type="NCBI Taxonomy" id="2100421"/>
    <lineage>
        <taxon>Viruses</taxon>
        <taxon>Duplodnaviria</taxon>
        <taxon>Heunggongvirae</taxon>
        <taxon>Uroviricota</taxon>
        <taxon>Caudoviricetes</taxon>
        <taxon>Peduoviridae</taxon>
        <taxon>Maltschvirus</taxon>
        <taxon>Maltschvirus maltsch</taxon>
    </lineage>
</organism>
<sequence length="161" mass="18496">MKKRSKYRPKPVIQNPIEFVLSGLRPVRDLPGVYLSAQLKNRTALEQLRKGDATKEDIDMLIGAFNITEALAMRGMGRDWLDEIKRGQDALLELSRRGVSRGMRFIMTAREWESLKLVMDLHEEQLAQATVHDIEKAYDFVQAVIRQGKARAIVQSMKEEK</sequence>
<protein>
    <submittedName>
        <fullName evidence="2">Uncharacterized protein</fullName>
    </submittedName>
</protein>
<accession>A0A6J7X1D3</accession>
<evidence type="ECO:0000313" key="2">
    <source>
        <dbReference type="EMBL" id="CAB5223928.1"/>
    </source>
</evidence>
<gene>
    <name evidence="1" type="ORF">UFOVP652_24</name>
    <name evidence="2" type="ORF">UFOVP734_15</name>
</gene>
<dbReference type="EMBL" id="LR798328">
    <property type="protein sequence ID" value="CAB5223928.1"/>
    <property type="molecule type" value="Genomic_DNA"/>
</dbReference>
<name>A0A6J7X1D3_9CAUD</name>
<reference evidence="2" key="1">
    <citation type="submission" date="2020-05" db="EMBL/GenBank/DDBJ databases">
        <authorList>
            <person name="Chiriac C."/>
            <person name="Salcher M."/>
            <person name="Ghai R."/>
            <person name="Kavagutti S V."/>
        </authorList>
    </citation>
    <scope>NUCLEOTIDE SEQUENCE</scope>
</reference>
<proteinExistence type="predicted"/>
<dbReference type="EMBL" id="LR796617">
    <property type="protein sequence ID" value="CAB4154691.1"/>
    <property type="molecule type" value="Genomic_DNA"/>
</dbReference>
<evidence type="ECO:0000313" key="1">
    <source>
        <dbReference type="EMBL" id="CAB4154691.1"/>
    </source>
</evidence>